<gene>
    <name evidence="2" type="ORF">GCM10022255_109450</name>
</gene>
<accession>A0ABP8DUK0</accession>
<dbReference type="Proteomes" id="UP001500620">
    <property type="component" value="Unassembled WGS sequence"/>
</dbReference>
<organism evidence="2 3">
    <name type="scientific">Dactylosporangium darangshiense</name>
    <dbReference type="NCBI Taxonomy" id="579108"/>
    <lineage>
        <taxon>Bacteria</taxon>
        <taxon>Bacillati</taxon>
        <taxon>Actinomycetota</taxon>
        <taxon>Actinomycetes</taxon>
        <taxon>Micromonosporales</taxon>
        <taxon>Micromonosporaceae</taxon>
        <taxon>Dactylosporangium</taxon>
    </lineage>
</organism>
<reference evidence="3" key="1">
    <citation type="journal article" date="2019" name="Int. J. Syst. Evol. Microbiol.">
        <title>The Global Catalogue of Microorganisms (GCM) 10K type strain sequencing project: providing services to taxonomists for standard genome sequencing and annotation.</title>
        <authorList>
            <consortium name="The Broad Institute Genomics Platform"/>
            <consortium name="The Broad Institute Genome Sequencing Center for Infectious Disease"/>
            <person name="Wu L."/>
            <person name="Ma J."/>
        </authorList>
    </citation>
    <scope>NUCLEOTIDE SEQUENCE [LARGE SCALE GENOMIC DNA]</scope>
    <source>
        <strain evidence="3">JCM 17441</strain>
    </source>
</reference>
<dbReference type="PANTHER" id="PTHR48104:SF30">
    <property type="entry name" value="METACASPASE-1"/>
    <property type="match status" value="1"/>
</dbReference>
<comment type="caution">
    <text evidence="2">The sequence shown here is derived from an EMBL/GenBank/DDBJ whole genome shotgun (WGS) entry which is preliminary data.</text>
</comment>
<dbReference type="InterPro" id="IPR050452">
    <property type="entry name" value="Metacaspase"/>
</dbReference>
<sequence length="665" mass="70869">MVGDVHALLVGIDDYGGRLPGLNGCVNDIRGFAEFLVGRVPEERLHVVTLFDGEATRQRVIDGFTGHLSGAGAGDVVVFYYSGHGSQEPVEERYWRLEPTGHNQTIVCYDSRRPGVPDLADKELSELIGGVAAGGAHVLVVLDCCHSGGGTRDPGTLPADVRARFAPPAERPRALDAYLPGVGRAMIEAGGTDAAVAAPRHVSLAACESGQLAVEMPIGARRHGIFSAMLLRALADLGPAATYRELLGAATAAVRDRVFDQHPVGYAAEPGDLDEPVFGGAVRLPRSQVTLEHVRGAWWIDAGSVHGIQPPQGAETTVVAVLPPRRADSALPDAAPPLGSARVVEVEPARSRVTIADGWQPDSGVRYPVAVTDVPLPPASVDLRGDPGGVALVRAALVGSPHVEEGTGDPGTAGDRFVVLAEAGRLTVARADATPLAEPVQSTSDGARLVRRQLEHLARWHLIKRLDNPVSVLAGSLSIEVVAARPGEPAPRAGELPPIVPADDGRILLRYQHTPTGLRHPYIYVYLRNDSARDLYCSLLDLTDRFRCHSRLFPGALIPARTTVVAFEGRPIDVSIPKERLEAGGTEVHDWLKLIAAEQRFAADAYELPTLGGTVGYRGGDRRRGPRTVLDRLANRAVHRDAGDEAVDVPEWTTTLVTLRTVRDA</sequence>
<dbReference type="EMBL" id="BAABAT010000073">
    <property type="protein sequence ID" value="GAA4263584.1"/>
    <property type="molecule type" value="Genomic_DNA"/>
</dbReference>
<keyword evidence="3" id="KW-1185">Reference proteome</keyword>
<protein>
    <recommendedName>
        <fullName evidence="1">Peptidase C14 caspase domain-containing protein</fullName>
    </recommendedName>
</protein>
<dbReference type="RefSeq" id="WP_345143191.1">
    <property type="nucleotide sequence ID" value="NZ_BAABAT010000073.1"/>
</dbReference>
<dbReference type="Pfam" id="PF00656">
    <property type="entry name" value="Peptidase_C14"/>
    <property type="match status" value="1"/>
</dbReference>
<dbReference type="InterPro" id="IPR011600">
    <property type="entry name" value="Pept_C14_caspase"/>
</dbReference>
<dbReference type="Gene3D" id="3.40.50.1460">
    <property type="match status" value="1"/>
</dbReference>
<evidence type="ECO:0000313" key="3">
    <source>
        <dbReference type="Proteomes" id="UP001500620"/>
    </source>
</evidence>
<name>A0ABP8DUK0_9ACTN</name>
<dbReference type="PANTHER" id="PTHR48104">
    <property type="entry name" value="METACASPASE-4"/>
    <property type="match status" value="1"/>
</dbReference>
<evidence type="ECO:0000313" key="2">
    <source>
        <dbReference type="EMBL" id="GAA4263584.1"/>
    </source>
</evidence>
<evidence type="ECO:0000259" key="1">
    <source>
        <dbReference type="Pfam" id="PF00656"/>
    </source>
</evidence>
<feature type="domain" description="Peptidase C14 caspase" evidence="1">
    <location>
        <begin position="6"/>
        <end position="264"/>
    </location>
</feature>
<proteinExistence type="predicted"/>